<dbReference type="EMBL" id="QBKR01000017">
    <property type="protein sequence ID" value="PTX58290.1"/>
    <property type="molecule type" value="Genomic_DNA"/>
</dbReference>
<evidence type="ECO:0000313" key="7">
    <source>
        <dbReference type="Proteomes" id="UP000244240"/>
    </source>
</evidence>
<name>A0A2T6BQC0_9BACL</name>
<dbReference type="Pfam" id="PF06803">
    <property type="entry name" value="DUF1232"/>
    <property type="match status" value="1"/>
</dbReference>
<organism evidence="6 7">
    <name type="scientific">Melghirimyces profundicolus</name>
    <dbReference type="NCBI Taxonomy" id="1242148"/>
    <lineage>
        <taxon>Bacteria</taxon>
        <taxon>Bacillati</taxon>
        <taxon>Bacillota</taxon>
        <taxon>Bacilli</taxon>
        <taxon>Bacillales</taxon>
        <taxon>Thermoactinomycetaceae</taxon>
        <taxon>Melghirimyces</taxon>
    </lineage>
</organism>
<comment type="caution">
    <text evidence="6">The sequence shown here is derived from an EMBL/GenBank/DDBJ whole genome shotgun (WGS) entry which is preliminary data.</text>
</comment>
<proteinExistence type="predicted"/>
<dbReference type="InterPro" id="IPR010652">
    <property type="entry name" value="DUF1232"/>
</dbReference>
<evidence type="ECO:0000256" key="2">
    <source>
        <dbReference type="ARBA" id="ARBA00022692"/>
    </source>
</evidence>
<evidence type="ECO:0000313" key="6">
    <source>
        <dbReference type="EMBL" id="PTX58290.1"/>
    </source>
</evidence>
<evidence type="ECO:0000259" key="5">
    <source>
        <dbReference type="Pfam" id="PF06803"/>
    </source>
</evidence>
<evidence type="ECO:0000256" key="1">
    <source>
        <dbReference type="ARBA" id="ARBA00004127"/>
    </source>
</evidence>
<keyword evidence="3" id="KW-1133">Transmembrane helix</keyword>
<dbReference type="AlphaFoldDB" id="A0A2T6BQC0"/>
<reference evidence="6 7" key="1">
    <citation type="submission" date="2018-04" db="EMBL/GenBank/DDBJ databases">
        <title>Genomic Encyclopedia of Archaeal and Bacterial Type Strains, Phase II (KMG-II): from individual species to whole genera.</title>
        <authorList>
            <person name="Goeker M."/>
        </authorList>
    </citation>
    <scope>NUCLEOTIDE SEQUENCE [LARGE SCALE GENOMIC DNA]</scope>
    <source>
        <strain evidence="6 7">DSM 45787</strain>
    </source>
</reference>
<keyword evidence="4" id="KW-0472">Membrane</keyword>
<keyword evidence="7" id="KW-1185">Reference proteome</keyword>
<keyword evidence="2" id="KW-0812">Transmembrane</keyword>
<dbReference type="RefSeq" id="WP_170109637.1">
    <property type="nucleotide sequence ID" value="NZ_QBKR01000017.1"/>
</dbReference>
<dbReference type="Proteomes" id="UP000244240">
    <property type="component" value="Unassembled WGS sequence"/>
</dbReference>
<evidence type="ECO:0000256" key="3">
    <source>
        <dbReference type="ARBA" id="ARBA00022989"/>
    </source>
</evidence>
<sequence length="120" mass="13572">MSSGLNNKVENFLEPLKKTAETPEGKRKIIDEFNDKVRRVGGIQQVIDKLKLLYRYFRDPGTHRAQKALAGAALLYFIIPTDVLPDFLPIAGYVDDAAAVAIIWKLLSRELERFARERAG</sequence>
<protein>
    <submittedName>
        <fullName evidence="6">Uncharacterized membrane protein YkvA (DUF1232 family)</fullName>
    </submittedName>
</protein>
<dbReference type="GO" id="GO:0012505">
    <property type="term" value="C:endomembrane system"/>
    <property type="evidence" value="ECO:0007669"/>
    <property type="project" value="UniProtKB-SubCell"/>
</dbReference>
<evidence type="ECO:0000256" key="4">
    <source>
        <dbReference type="ARBA" id="ARBA00023136"/>
    </source>
</evidence>
<feature type="domain" description="DUF1232" evidence="5">
    <location>
        <begin position="67"/>
        <end position="101"/>
    </location>
</feature>
<comment type="subcellular location">
    <subcellularLocation>
        <location evidence="1">Endomembrane system</location>
        <topology evidence="1">Multi-pass membrane protein</topology>
    </subcellularLocation>
</comment>
<gene>
    <name evidence="6" type="ORF">C8P63_11737</name>
</gene>
<accession>A0A2T6BQC0</accession>